<keyword evidence="1" id="KW-0813">Transport</keyword>
<dbReference type="GO" id="GO:0005524">
    <property type="term" value="F:ATP binding"/>
    <property type="evidence" value="ECO:0007669"/>
    <property type="project" value="UniProtKB-KW"/>
</dbReference>
<evidence type="ECO:0000256" key="1">
    <source>
        <dbReference type="ARBA" id="ARBA00022448"/>
    </source>
</evidence>
<dbReference type="PANTHER" id="PTHR24220:SF659">
    <property type="entry name" value="TRANSPORTER, PUTATIVE-RELATED"/>
    <property type="match status" value="1"/>
</dbReference>
<proteinExistence type="predicted"/>
<name>A0A4Z0W6W2_9GAMM</name>
<dbReference type="PROSITE" id="PS00211">
    <property type="entry name" value="ABC_TRANSPORTER_1"/>
    <property type="match status" value="1"/>
</dbReference>
<dbReference type="PANTHER" id="PTHR24220">
    <property type="entry name" value="IMPORT ATP-BINDING PROTEIN"/>
    <property type="match status" value="1"/>
</dbReference>
<dbReference type="InterPro" id="IPR017871">
    <property type="entry name" value="ABC_transporter-like_CS"/>
</dbReference>
<dbReference type="Pfam" id="PF00005">
    <property type="entry name" value="ABC_tran"/>
    <property type="match status" value="1"/>
</dbReference>
<dbReference type="InterPro" id="IPR003439">
    <property type="entry name" value="ABC_transporter-like_ATP-bd"/>
</dbReference>
<dbReference type="GO" id="GO:0022857">
    <property type="term" value="F:transmembrane transporter activity"/>
    <property type="evidence" value="ECO:0007669"/>
    <property type="project" value="TreeGrafter"/>
</dbReference>
<dbReference type="EMBL" id="SRMF01000015">
    <property type="protein sequence ID" value="TGG90232.1"/>
    <property type="molecule type" value="Genomic_DNA"/>
</dbReference>
<evidence type="ECO:0000256" key="2">
    <source>
        <dbReference type="ARBA" id="ARBA00022741"/>
    </source>
</evidence>
<accession>A0A4Z0W6W2</accession>
<evidence type="ECO:0000256" key="3">
    <source>
        <dbReference type="ARBA" id="ARBA00022840"/>
    </source>
</evidence>
<dbReference type="GO" id="GO:0016887">
    <property type="term" value="F:ATP hydrolysis activity"/>
    <property type="evidence" value="ECO:0007669"/>
    <property type="project" value="InterPro"/>
</dbReference>
<feature type="domain" description="ABC transporter" evidence="4">
    <location>
        <begin position="2"/>
        <end position="220"/>
    </location>
</feature>
<dbReference type="InterPro" id="IPR017911">
    <property type="entry name" value="MacB-like_ATP-bd"/>
</dbReference>
<dbReference type="PROSITE" id="PS50893">
    <property type="entry name" value="ABC_TRANSPORTER_2"/>
    <property type="match status" value="1"/>
</dbReference>
<dbReference type="GO" id="GO:0005886">
    <property type="term" value="C:plasma membrane"/>
    <property type="evidence" value="ECO:0007669"/>
    <property type="project" value="TreeGrafter"/>
</dbReference>
<keyword evidence="3 5" id="KW-0067">ATP-binding</keyword>
<dbReference type="InterPro" id="IPR015854">
    <property type="entry name" value="ABC_transpr_LolD-like"/>
</dbReference>
<dbReference type="SUPFAM" id="SSF52540">
    <property type="entry name" value="P-loop containing nucleoside triphosphate hydrolases"/>
    <property type="match status" value="1"/>
</dbReference>
<comment type="caution">
    <text evidence="5">The sequence shown here is derived from an EMBL/GenBank/DDBJ whole genome shotgun (WGS) entry which is preliminary data.</text>
</comment>
<dbReference type="OrthoDB" id="9786950at2"/>
<dbReference type="SMART" id="SM00382">
    <property type="entry name" value="AAA"/>
    <property type="match status" value="1"/>
</dbReference>
<dbReference type="CDD" id="cd03255">
    <property type="entry name" value="ABC_MJ0796_LolCDE_FtsE"/>
    <property type="match status" value="1"/>
</dbReference>
<dbReference type="InterPro" id="IPR027417">
    <property type="entry name" value="P-loop_NTPase"/>
</dbReference>
<dbReference type="AlphaFoldDB" id="A0A4Z0W6W2"/>
<evidence type="ECO:0000259" key="4">
    <source>
        <dbReference type="PROSITE" id="PS50893"/>
    </source>
</evidence>
<evidence type="ECO:0000313" key="5">
    <source>
        <dbReference type="EMBL" id="TGG90232.1"/>
    </source>
</evidence>
<dbReference type="Gene3D" id="3.40.50.300">
    <property type="entry name" value="P-loop containing nucleotide triphosphate hydrolases"/>
    <property type="match status" value="1"/>
</dbReference>
<dbReference type="InterPro" id="IPR003593">
    <property type="entry name" value="AAA+_ATPase"/>
</dbReference>
<keyword evidence="6" id="KW-1185">Reference proteome</keyword>
<sequence>MLEIYQVSKSFPTPQGPLAVLQSISLNLAAGNTLALTGESGSGKSTLLHLVAGLDSVDAGTVRVGGETVTGRADADRARLRRTTIGLVFQQFNLLPSLTVGANLAFQARLCGRHEPAHLADLTRRLGLDGLLDRYPEQLSGGQQQRVAIGRTLAARPQLILADEPTGNLDEATGDAVLDLFLDEVRASGAALLMVTHSERLAARLGHQHHLSQGRLESRS</sequence>
<evidence type="ECO:0000313" key="6">
    <source>
        <dbReference type="Proteomes" id="UP000297475"/>
    </source>
</evidence>
<reference evidence="5 6" key="1">
    <citation type="submission" date="2019-04" db="EMBL/GenBank/DDBJ databases">
        <title>Natronospirillum operosus gen. nov., sp. nov., a haloalkaliphilic satellite isolated from decaying biomass of laboratory culture of cyanobacterium Geitlerinema sp. and proposal of Natronospirillaceae fam. nov. and Saccharospirillaceae fam. nov.</title>
        <authorList>
            <person name="Kevbrin V."/>
            <person name="Boltyanskaya Y."/>
            <person name="Koziaeva V."/>
            <person name="Grouzdev D.S."/>
            <person name="Park M."/>
            <person name="Cho J."/>
        </authorList>
    </citation>
    <scope>NUCLEOTIDE SEQUENCE [LARGE SCALE GENOMIC DNA]</scope>
    <source>
        <strain evidence="5 6">G-116</strain>
    </source>
</reference>
<protein>
    <submittedName>
        <fullName evidence="5">ABC transporter ATP-binding protein</fullName>
    </submittedName>
</protein>
<keyword evidence="2" id="KW-0547">Nucleotide-binding</keyword>
<organism evidence="5 6">
    <name type="scientific">Natronospirillum operosum</name>
    <dbReference type="NCBI Taxonomy" id="2759953"/>
    <lineage>
        <taxon>Bacteria</taxon>
        <taxon>Pseudomonadati</taxon>
        <taxon>Pseudomonadota</taxon>
        <taxon>Gammaproteobacteria</taxon>
        <taxon>Oceanospirillales</taxon>
        <taxon>Natronospirillaceae</taxon>
        <taxon>Natronospirillum</taxon>
    </lineage>
</organism>
<gene>
    <name evidence="5" type="ORF">E4656_19085</name>
</gene>
<dbReference type="RefSeq" id="WP_135484925.1">
    <property type="nucleotide sequence ID" value="NZ_SRMF01000015.1"/>
</dbReference>
<dbReference type="Proteomes" id="UP000297475">
    <property type="component" value="Unassembled WGS sequence"/>
</dbReference>